<keyword evidence="2" id="KW-1185">Reference proteome</keyword>
<protein>
    <submittedName>
        <fullName evidence="1">Uncharacterized protein</fullName>
    </submittedName>
</protein>
<accession>A0A9W9Z5M9</accession>
<comment type="caution">
    <text evidence="1">The sequence shown here is derived from an EMBL/GenBank/DDBJ whole genome shotgun (WGS) entry which is preliminary data.</text>
</comment>
<dbReference type="Proteomes" id="UP001163046">
    <property type="component" value="Unassembled WGS sequence"/>
</dbReference>
<evidence type="ECO:0000313" key="2">
    <source>
        <dbReference type="Proteomes" id="UP001163046"/>
    </source>
</evidence>
<proteinExistence type="predicted"/>
<dbReference type="EMBL" id="MU826556">
    <property type="protein sequence ID" value="KAJ7375693.1"/>
    <property type="molecule type" value="Genomic_DNA"/>
</dbReference>
<reference evidence="1" key="1">
    <citation type="submission" date="2023-01" db="EMBL/GenBank/DDBJ databases">
        <title>Genome assembly of the deep-sea coral Lophelia pertusa.</title>
        <authorList>
            <person name="Herrera S."/>
            <person name="Cordes E."/>
        </authorList>
    </citation>
    <scope>NUCLEOTIDE SEQUENCE</scope>
    <source>
        <strain evidence="1">USNM1676648</strain>
        <tissue evidence="1">Polyp</tissue>
    </source>
</reference>
<dbReference type="AlphaFoldDB" id="A0A9W9Z5M9"/>
<gene>
    <name evidence="1" type="ORF">OS493_039537</name>
</gene>
<organism evidence="1 2">
    <name type="scientific">Desmophyllum pertusum</name>
    <dbReference type="NCBI Taxonomy" id="174260"/>
    <lineage>
        <taxon>Eukaryota</taxon>
        <taxon>Metazoa</taxon>
        <taxon>Cnidaria</taxon>
        <taxon>Anthozoa</taxon>
        <taxon>Hexacorallia</taxon>
        <taxon>Scleractinia</taxon>
        <taxon>Caryophylliina</taxon>
        <taxon>Caryophylliidae</taxon>
        <taxon>Desmophyllum</taxon>
    </lineage>
</organism>
<evidence type="ECO:0000313" key="1">
    <source>
        <dbReference type="EMBL" id="KAJ7375693.1"/>
    </source>
</evidence>
<name>A0A9W9Z5M9_9CNID</name>
<sequence>MSYNSIVHSWLKYNVNAMPDNVPKDVKPICLVDEILNHPNLKQLAKSLFQDRTPVTVSSYVREYEILEVSQVKKVISQHEQGSSCLHYLHWDSLDSFIVMIGAD</sequence>